<keyword evidence="4" id="KW-0254">Endocytosis</keyword>
<dbReference type="AlphaFoldDB" id="A0A667HF19"/>
<proteinExistence type="inferred from homology"/>
<evidence type="ECO:0000256" key="1">
    <source>
        <dbReference type="ARBA" id="ARBA00004606"/>
    </source>
</evidence>
<keyword evidence="4" id="KW-0564">Palmitate</keyword>
<dbReference type="SUPFAM" id="SSF47672">
    <property type="entry name" value="Transferrin receptor-like dimerisation domain"/>
    <property type="match status" value="1"/>
</dbReference>
<dbReference type="InterPro" id="IPR039373">
    <property type="entry name" value="Peptidase_M28B"/>
</dbReference>
<evidence type="ECO:0000256" key="3">
    <source>
        <dbReference type="ARBA" id="ARBA00022968"/>
    </source>
</evidence>
<dbReference type="Proteomes" id="UP000472241">
    <property type="component" value="Unplaced"/>
</dbReference>
<organism evidence="7 8">
    <name type="scientific">Lynx canadensis</name>
    <name type="common">Canada lynx</name>
    <name type="synonym">Felis canadensis</name>
    <dbReference type="NCBI Taxonomy" id="61383"/>
    <lineage>
        <taxon>Eukaryota</taxon>
        <taxon>Metazoa</taxon>
        <taxon>Chordata</taxon>
        <taxon>Craniata</taxon>
        <taxon>Vertebrata</taxon>
        <taxon>Euteleostomi</taxon>
        <taxon>Mammalia</taxon>
        <taxon>Eutheria</taxon>
        <taxon>Laurasiatheria</taxon>
        <taxon>Carnivora</taxon>
        <taxon>Feliformia</taxon>
        <taxon>Felidae</taxon>
        <taxon>Felinae</taxon>
        <taxon>Lynx</taxon>
    </lineage>
</organism>
<sequence>MMDQARSAFSTLFGGEPLSYTRFSLARDNGASVTKPKRFNGFICYGTIAIILFFLIGFMIGYLGYCKRVEAKSECERPAGTESLEVEGTEPSETEEYFPEAPSHLFWSDLKTMLSEKLSNTEFTTGSQKDESLAFSLRTDSVSFNLGKAWHDEHFVKVQVKVLQTSVTIVGTDSGMVYLVESPEGYVAYSKAATVTGRLVHANFGTKKDFENLISPVKGSLVIVRAGEITFAEKVSANAESFNAIGIPFFGHAHLGTGDPYTPGFPSFNHTQFPPSQSSGLPNIPVQTISRATAEKLFGNMEGDCPSAWETDSSCRLETSRNWNVKLTVNNVLKEIRIFNVFGVIKGFEEPDRYVVVGAQRDAWGPGAAKSSVGTALLLELARILSDMVLKGGFKPSRSIVFASWSAGDFGAVGATEWLEGYLSSLHLKAFTYINLDKAVLGTSNFKVSASPLLYSLIEKMMKDVKHPVTGQSLYRDSNWINKVEKFSLDNAAFPFLAYSGIPAVSFCFCEDTDYPYLGTTMDLNKMARAAAEVAGQLIMKLTYDLELNLNYEMYNDKILSFVRDVSRFRADIKEMGLNLQWLYSARGDFFRATSRLTTDYRNAERTNRFIMRDINDRIMRVEYHFLSPYVSPRESPFRHIFWGTGSHTLSALLEHLKLRQENISAFNETLFRNQLALTTWTIQGAANALSGDIWDIDNEL</sequence>
<feature type="transmembrane region" description="Helical" evidence="4">
    <location>
        <begin position="42"/>
        <end position="65"/>
    </location>
</feature>
<name>A0A667HF19_LYNCA</name>
<gene>
    <name evidence="7" type="primary">TFRC</name>
</gene>
<dbReference type="Ensembl" id="ENSLCNT00005020532.1">
    <property type="protein sequence ID" value="ENSLCNP00005018303.1"/>
    <property type="gene ID" value="ENSLCNG00005012022.1"/>
</dbReference>
<keyword evidence="4" id="KW-0812">Transmembrane</keyword>
<dbReference type="InterPro" id="IPR046450">
    <property type="entry name" value="PA_dom_sf"/>
</dbReference>
<dbReference type="SUPFAM" id="SSF53187">
    <property type="entry name" value="Zn-dependent exopeptidases"/>
    <property type="match status" value="1"/>
</dbReference>
<comment type="similarity">
    <text evidence="2 4">Belongs to the peptidase M28 family. M28B subfamily.</text>
</comment>
<evidence type="ECO:0000259" key="5">
    <source>
        <dbReference type="Pfam" id="PF04253"/>
    </source>
</evidence>
<protein>
    <recommendedName>
        <fullName evidence="4">Transferrin receptor protein 1</fullName>
    </recommendedName>
</protein>
<dbReference type="FunFam" id="1.20.930.40:FF:000002">
    <property type="entry name" value="Transferrin receptor protein 1"/>
    <property type="match status" value="1"/>
</dbReference>
<dbReference type="GO" id="GO:0042470">
    <property type="term" value="C:melanosome"/>
    <property type="evidence" value="ECO:0007669"/>
    <property type="project" value="UniProtKB-SubCell"/>
</dbReference>
<reference evidence="7" key="2">
    <citation type="submission" date="2025-09" db="UniProtKB">
        <authorList>
            <consortium name="Ensembl"/>
        </authorList>
    </citation>
    <scope>IDENTIFICATION</scope>
</reference>
<comment type="function">
    <text evidence="4">Cellular uptake of iron occurs via receptor-mediated endocytosis of ligand-occupied transferrin receptor into specialized endosomes. Endosomal acidification leads to iron release. The apotransferrin-receptor complex is then recycled to the cell surface with a return to neutral pH and the concomitant loss of affinity of apotransferrin for its receptor. Transferrin receptor is necessary for development of erythrocytes and the nervous system. Acts as a lipid sensor that regulates mitochondrial fusion by regulating activation of the JNK pathway.</text>
</comment>
<accession>A0A667HF19</accession>
<keyword evidence="3" id="KW-0735">Signal-anchor</keyword>
<comment type="subcellular location">
    <subcellularLocation>
        <location evidence="4">Cell membrane</location>
        <topology evidence="4">Single-pass type II membrane protein</topology>
    </subcellularLocation>
    <subcellularLocation>
        <location evidence="4">Melanosome</location>
    </subcellularLocation>
    <subcellularLocation>
        <location evidence="1">Membrane</location>
        <topology evidence="1">Single-pass type II membrane protein</topology>
    </subcellularLocation>
</comment>
<keyword evidence="4" id="KW-0675">Receptor</keyword>
<comment type="PTM">
    <text evidence="4">Stearoylated.</text>
</comment>
<dbReference type="Pfam" id="PF04389">
    <property type="entry name" value="Peptidase_M28"/>
    <property type="match status" value="1"/>
</dbReference>
<comment type="subunit">
    <text evidence="4">Homodimer; disulfide-linked.</text>
</comment>
<evidence type="ECO:0000256" key="4">
    <source>
        <dbReference type="RuleBase" id="RU367157"/>
    </source>
</evidence>
<dbReference type="GO" id="GO:0009897">
    <property type="term" value="C:external side of plasma membrane"/>
    <property type="evidence" value="ECO:0007669"/>
    <property type="project" value="TreeGrafter"/>
</dbReference>
<reference evidence="7" key="1">
    <citation type="submission" date="2025-08" db="UniProtKB">
        <authorList>
            <consortium name="Ensembl"/>
        </authorList>
    </citation>
    <scope>IDENTIFICATION</scope>
</reference>
<evidence type="ECO:0000313" key="8">
    <source>
        <dbReference type="Proteomes" id="UP000472241"/>
    </source>
</evidence>
<dbReference type="SUPFAM" id="SSF52025">
    <property type="entry name" value="PA domain"/>
    <property type="match status" value="1"/>
</dbReference>
<feature type="domain" description="Transferrin receptor-like dimerisation" evidence="5">
    <location>
        <begin position="578"/>
        <end position="690"/>
    </location>
</feature>
<dbReference type="GO" id="GO:0033572">
    <property type="term" value="P:transferrin transport"/>
    <property type="evidence" value="ECO:0007669"/>
    <property type="project" value="UniProtKB-UniRule"/>
</dbReference>
<dbReference type="PANTHER" id="PTHR10404:SF26">
    <property type="entry name" value="TRANSFERRIN RECEPTOR PROTEIN 1"/>
    <property type="match status" value="1"/>
</dbReference>
<dbReference type="PANTHER" id="PTHR10404">
    <property type="entry name" value="N-ACETYLATED-ALPHA-LINKED ACIDIC DIPEPTIDASE"/>
    <property type="match status" value="1"/>
</dbReference>
<dbReference type="Pfam" id="PF04253">
    <property type="entry name" value="TFR_dimer"/>
    <property type="match status" value="1"/>
</dbReference>
<dbReference type="InterPro" id="IPR036757">
    <property type="entry name" value="TFR-like_dimer_dom_sf"/>
</dbReference>
<evidence type="ECO:0000313" key="7">
    <source>
        <dbReference type="Ensembl" id="ENSLCNP00005018303.1"/>
    </source>
</evidence>
<evidence type="ECO:0000259" key="6">
    <source>
        <dbReference type="Pfam" id="PF04389"/>
    </source>
</evidence>
<keyword evidence="8" id="KW-1185">Reference proteome</keyword>
<keyword evidence="4" id="KW-1133">Transmembrane helix</keyword>
<dbReference type="Gene3D" id="3.50.30.30">
    <property type="match status" value="1"/>
</dbReference>
<dbReference type="GO" id="GO:0031623">
    <property type="term" value="P:receptor internalization"/>
    <property type="evidence" value="ECO:0007669"/>
    <property type="project" value="UniProtKB-UniRule"/>
</dbReference>
<dbReference type="Gene3D" id="1.20.930.40">
    <property type="entry name" value="Transferrin receptor-like, dimerisation domain"/>
    <property type="match status" value="1"/>
</dbReference>
<dbReference type="InterPro" id="IPR007365">
    <property type="entry name" value="TFR-like_dimer_dom"/>
</dbReference>
<dbReference type="FunFam" id="3.40.630.10:FF:000045">
    <property type="entry name" value="Transferrin receptor protein 1"/>
    <property type="match status" value="1"/>
</dbReference>
<keyword evidence="4" id="KW-0472">Membrane</keyword>
<dbReference type="InterPro" id="IPR007484">
    <property type="entry name" value="Peptidase_M28"/>
</dbReference>
<feature type="domain" description="Peptidase M28" evidence="6">
    <location>
        <begin position="340"/>
        <end position="516"/>
    </location>
</feature>
<dbReference type="GO" id="GO:0004998">
    <property type="term" value="F:transferrin receptor activity"/>
    <property type="evidence" value="ECO:0007669"/>
    <property type="project" value="UniProtKB-UniRule"/>
</dbReference>
<keyword evidence="4" id="KW-1003">Cell membrane</keyword>
<evidence type="ECO:0000256" key="2">
    <source>
        <dbReference type="ARBA" id="ARBA00005634"/>
    </source>
</evidence>
<dbReference type="GO" id="GO:0006879">
    <property type="term" value="P:intracellular iron ion homeostasis"/>
    <property type="evidence" value="ECO:0007669"/>
    <property type="project" value="UniProtKB-UniRule"/>
</dbReference>
<dbReference type="Gene3D" id="3.40.630.10">
    <property type="entry name" value="Zn peptidases"/>
    <property type="match status" value="1"/>
</dbReference>
<keyword evidence="4" id="KW-0325">Glycoprotein</keyword>
<keyword evidence="4" id="KW-0449">Lipoprotein</keyword>
<dbReference type="CDD" id="cd09848">
    <property type="entry name" value="M28_TfR"/>
    <property type="match status" value="1"/>
</dbReference>